<dbReference type="AlphaFoldDB" id="A0A914YBR7"/>
<organism evidence="1 2">
    <name type="scientific">Panagrolaimus superbus</name>
    <dbReference type="NCBI Taxonomy" id="310955"/>
    <lineage>
        <taxon>Eukaryota</taxon>
        <taxon>Metazoa</taxon>
        <taxon>Ecdysozoa</taxon>
        <taxon>Nematoda</taxon>
        <taxon>Chromadorea</taxon>
        <taxon>Rhabditida</taxon>
        <taxon>Tylenchina</taxon>
        <taxon>Panagrolaimomorpha</taxon>
        <taxon>Panagrolaimoidea</taxon>
        <taxon>Panagrolaimidae</taxon>
        <taxon>Panagrolaimus</taxon>
    </lineage>
</organism>
<evidence type="ECO:0000313" key="2">
    <source>
        <dbReference type="WBParaSite" id="PSU_v2.g17646.t1"/>
    </source>
</evidence>
<accession>A0A914YBR7</accession>
<protein>
    <submittedName>
        <fullName evidence="2">Sushi domain-containing protein</fullName>
    </submittedName>
</protein>
<evidence type="ECO:0000313" key="1">
    <source>
        <dbReference type="Proteomes" id="UP000887577"/>
    </source>
</evidence>
<sequence>MVTISENAPDSNCIYTATATCTLTFSEIQFNSVPPGYTFPQSLTCDTATSQYTYIDGGGVEQQINAIDCICKANPCPTLTGSMVTVSTPTVDAACTYTATATCNNPYPRVIQYNGGGVIYMSPQTLTCDTSTSQYTYTDGGGMQQQITTIDCNCDVNPCPTPTIGAMASVSVPTVDAACTYTTDAMCTPTTLSVQV</sequence>
<name>A0A914YBR7_9BILA</name>
<dbReference type="Proteomes" id="UP000887577">
    <property type="component" value="Unplaced"/>
</dbReference>
<keyword evidence="1" id="KW-1185">Reference proteome</keyword>
<proteinExistence type="predicted"/>
<reference evidence="2" key="1">
    <citation type="submission" date="2022-11" db="UniProtKB">
        <authorList>
            <consortium name="WormBaseParasite"/>
        </authorList>
    </citation>
    <scope>IDENTIFICATION</scope>
</reference>
<dbReference type="WBParaSite" id="PSU_v2.g17646.t1">
    <property type="protein sequence ID" value="PSU_v2.g17646.t1"/>
    <property type="gene ID" value="PSU_v2.g17646"/>
</dbReference>